<dbReference type="InterPro" id="IPR007627">
    <property type="entry name" value="RNA_pol_sigma70_r2"/>
</dbReference>
<evidence type="ECO:0000313" key="9">
    <source>
        <dbReference type="EMBL" id="MCP2270323.1"/>
    </source>
</evidence>
<dbReference type="InterPro" id="IPR013249">
    <property type="entry name" value="RNA_pol_sigma70_r4_t2"/>
</dbReference>
<reference evidence="9 10" key="1">
    <citation type="submission" date="2022-06" db="EMBL/GenBank/DDBJ databases">
        <title>Genomic Encyclopedia of Archaeal and Bacterial Type Strains, Phase II (KMG-II): from individual species to whole genera.</title>
        <authorList>
            <person name="Goeker M."/>
        </authorList>
    </citation>
    <scope>NUCLEOTIDE SEQUENCE [LARGE SCALE GENOMIC DNA]</scope>
    <source>
        <strain evidence="9 10">DSM 44255</strain>
    </source>
</reference>
<dbReference type="Gene3D" id="1.10.10.10">
    <property type="entry name" value="Winged helix-like DNA-binding domain superfamily/Winged helix DNA-binding domain"/>
    <property type="match status" value="1"/>
</dbReference>
<accession>A0ABT1ICH0</accession>
<evidence type="ECO:0000259" key="7">
    <source>
        <dbReference type="Pfam" id="PF04542"/>
    </source>
</evidence>
<keyword evidence="2" id="KW-0805">Transcription regulation</keyword>
<comment type="similarity">
    <text evidence="1">Belongs to the sigma-70 factor family. ECF subfamily.</text>
</comment>
<dbReference type="PANTHER" id="PTHR43133:SF8">
    <property type="entry name" value="RNA POLYMERASE SIGMA FACTOR HI_1459-RELATED"/>
    <property type="match status" value="1"/>
</dbReference>
<evidence type="ECO:0000259" key="8">
    <source>
        <dbReference type="Pfam" id="PF08281"/>
    </source>
</evidence>
<keyword evidence="5" id="KW-0804">Transcription</keyword>
<dbReference type="InterPro" id="IPR036388">
    <property type="entry name" value="WH-like_DNA-bd_sf"/>
</dbReference>
<dbReference type="Gene3D" id="1.10.1740.10">
    <property type="match status" value="1"/>
</dbReference>
<dbReference type="NCBIfam" id="TIGR02937">
    <property type="entry name" value="sigma70-ECF"/>
    <property type="match status" value="1"/>
</dbReference>
<dbReference type="SUPFAM" id="SSF88659">
    <property type="entry name" value="Sigma3 and sigma4 domains of RNA polymerase sigma factors"/>
    <property type="match status" value="1"/>
</dbReference>
<dbReference type="Proteomes" id="UP001205185">
    <property type="component" value="Unassembled WGS sequence"/>
</dbReference>
<feature type="region of interest" description="Disordered" evidence="6">
    <location>
        <begin position="1"/>
        <end position="39"/>
    </location>
</feature>
<protein>
    <submittedName>
        <fullName evidence="9">RNA polymerase sigma-70 factor, ECF subfamily</fullName>
    </submittedName>
</protein>
<dbReference type="PANTHER" id="PTHR43133">
    <property type="entry name" value="RNA POLYMERASE ECF-TYPE SIGMA FACTO"/>
    <property type="match status" value="1"/>
</dbReference>
<dbReference type="Pfam" id="PF04542">
    <property type="entry name" value="Sigma70_r2"/>
    <property type="match status" value="1"/>
</dbReference>
<dbReference type="Pfam" id="PF08281">
    <property type="entry name" value="Sigma70_r4_2"/>
    <property type="match status" value="1"/>
</dbReference>
<evidence type="ECO:0000256" key="4">
    <source>
        <dbReference type="ARBA" id="ARBA00023125"/>
    </source>
</evidence>
<evidence type="ECO:0000313" key="10">
    <source>
        <dbReference type="Proteomes" id="UP001205185"/>
    </source>
</evidence>
<evidence type="ECO:0000256" key="2">
    <source>
        <dbReference type="ARBA" id="ARBA00023015"/>
    </source>
</evidence>
<name>A0ABT1ICH0_9PSEU</name>
<feature type="domain" description="RNA polymerase sigma-70 region 2" evidence="7">
    <location>
        <begin position="48"/>
        <end position="113"/>
    </location>
</feature>
<proteinExistence type="inferred from homology"/>
<evidence type="ECO:0000256" key="3">
    <source>
        <dbReference type="ARBA" id="ARBA00023082"/>
    </source>
</evidence>
<gene>
    <name evidence="9" type="ORF">LV75_002824</name>
</gene>
<dbReference type="SUPFAM" id="SSF88946">
    <property type="entry name" value="Sigma2 domain of RNA polymerase sigma factors"/>
    <property type="match status" value="1"/>
</dbReference>
<evidence type="ECO:0000256" key="1">
    <source>
        <dbReference type="ARBA" id="ARBA00010641"/>
    </source>
</evidence>
<dbReference type="InterPro" id="IPR039425">
    <property type="entry name" value="RNA_pol_sigma-70-like"/>
</dbReference>
<feature type="domain" description="RNA polymerase sigma factor 70 region 4 type 2" evidence="8">
    <location>
        <begin position="143"/>
        <end position="194"/>
    </location>
</feature>
<keyword evidence="3" id="KW-0731">Sigma factor</keyword>
<dbReference type="InterPro" id="IPR014284">
    <property type="entry name" value="RNA_pol_sigma-70_dom"/>
</dbReference>
<evidence type="ECO:0000256" key="5">
    <source>
        <dbReference type="ARBA" id="ARBA00023163"/>
    </source>
</evidence>
<keyword evidence="10" id="KW-1185">Reference proteome</keyword>
<dbReference type="InterPro" id="IPR013325">
    <property type="entry name" value="RNA_pol_sigma_r2"/>
</dbReference>
<dbReference type="EMBL" id="JAMTCO010000007">
    <property type="protein sequence ID" value="MCP2270323.1"/>
    <property type="molecule type" value="Genomic_DNA"/>
</dbReference>
<keyword evidence="4" id="KW-0238">DNA-binding</keyword>
<organism evidence="9 10">
    <name type="scientific">Actinokineospora diospyrosa</name>
    <dbReference type="NCBI Taxonomy" id="103728"/>
    <lineage>
        <taxon>Bacteria</taxon>
        <taxon>Bacillati</taxon>
        <taxon>Actinomycetota</taxon>
        <taxon>Actinomycetes</taxon>
        <taxon>Pseudonocardiales</taxon>
        <taxon>Pseudonocardiaceae</taxon>
        <taxon>Actinokineospora</taxon>
    </lineage>
</organism>
<evidence type="ECO:0000256" key="6">
    <source>
        <dbReference type="SAM" id="MobiDB-lite"/>
    </source>
</evidence>
<comment type="caution">
    <text evidence="9">The sequence shown here is derived from an EMBL/GenBank/DDBJ whole genome shotgun (WGS) entry which is preliminary data.</text>
</comment>
<dbReference type="RefSeq" id="WP_253887314.1">
    <property type="nucleotide sequence ID" value="NZ_BAAAVB010000009.1"/>
</dbReference>
<sequence>MTGSVSRRGAWSESPLGRAGRALPNGTARPPTPDVDPQPLEEEFEGFVASTYDTVFRTAWRKSGDRDLSQDFTQEAFLRLWKHRVETGNQVWTAPYAVQTVKNIILDHHRRQRGTVVPMAAEHLSDHPHGEDTYDWERSMSTAVRNAFDRLPVRQRQVVDAVVLQGITPAELARTMNLDRQTVYDYKRMGLRRLARLLSGKTE</sequence>
<dbReference type="InterPro" id="IPR013324">
    <property type="entry name" value="RNA_pol_sigma_r3/r4-like"/>
</dbReference>